<evidence type="ECO:0008006" key="5">
    <source>
        <dbReference type="Google" id="ProtNLM"/>
    </source>
</evidence>
<feature type="transmembrane region" description="Helical" evidence="2">
    <location>
        <begin position="365"/>
        <end position="393"/>
    </location>
</feature>
<name>A0A1T4XLV9_9BACT</name>
<sequence length="444" mass="46662">MHERSRSEPFLPDMLTGGLVAAPLLLAYVVLPLLDMGSTLGWIPSMELTAFQGWPWLALSGGGLVVALATGKTVPERGRSVRTLLALLAGAALALGALFLMMPRVQGPFFSRERFWLTLLPQLAPLAYLFLAGLWLHTFGAPGRRWFHTLGAVLGALVLAETVRSGMAPGLSLSSGVLLDPEGRAVRAFLLAVALLVPLDAQSRVRTNPDARELLIVAGLLACHVASALVVAGAAYLLLGRRNLGARLGVALACVMVVVLPLQSGSVNALGERVQMYMTWLAGVEAFSSDPSALLTGFGPGPLDLQLPESTAVLLGMPDMRFTLPPQAIPSFWMRMTLVWGALPGLLLLLTGVGLTALASGRAVAALMTLAMGMGLVSPLLYSGSVAMVLCLAAGHAWRAARDATSDQNADQNAEHQGDESGKTVESPAQSPLPDETESNQSTQ</sequence>
<dbReference type="Proteomes" id="UP000190027">
    <property type="component" value="Unassembled WGS sequence"/>
</dbReference>
<evidence type="ECO:0000313" key="3">
    <source>
        <dbReference type="EMBL" id="SKA90363.1"/>
    </source>
</evidence>
<feature type="transmembrane region" description="Helical" evidence="2">
    <location>
        <begin position="83"/>
        <end position="103"/>
    </location>
</feature>
<feature type="transmembrane region" description="Helical" evidence="2">
    <location>
        <begin position="115"/>
        <end position="134"/>
    </location>
</feature>
<evidence type="ECO:0000256" key="1">
    <source>
        <dbReference type="SAM" id="MobiDB-lite"/>
    </source>
</evidence>
<feature type="transmembrane region" description="Helical" evidence="2">
    <location>
        <begin position="214"/>
        <end position="238"/>
    </location>
</feature>
<feature type="transmembrane region" description="Helical" evidence="2">
    <location>
        <begin position="244"/>
        <end position="262"/>
    </location>
</feature>
<feature type="compositionally biased region" description="Basic and acidic residues" evidence="1">
    <location>
        <begin position="413"/>
        <end position="423"/>
    </location>
</feature>
<proteinExistence type="predicted"/>
<dbReference type="AlphaFoldDB" id="A0A1T4XLV9"/>
<feature type="transmembrane region" description="Helical" evidence="2">
    <location>
        <begin position="338"/>
        <end position="359"/>
    </location>
</feature>
<dbReference type="EMBL" id="FUYC01000012">
    <property type="protein sequence ID" value="SKA90363.1"/>
    <property type="molecule type" value="Genomic_DNA"/>
</dbReference>
<evidence type="ECO:0000313" key="4">
    <source>
        <dbReference type="Proteomes" id="UP000190027"/>
    </source>
</evidence>
<protein>
    <recommendedName>
        <fullName evidence="5">O-antigen ligase like membrane protein</fullName>
    </recommendedName>
</protein>
<evidence type="ECO:0000256" key="2">
    <source>
        <dbReference type="SAM" id="Phobius"/>
    </source>
</evidence>
<feature type="region of interest" description="Disordered" evidence="1">
    <location>
        <begin position="404"/>
        <end position="444"/>
    </location>
</feature>
<keyword evidence="2" id="KW-1133">Transmembrane helix</keyword>
<keyword evidence="4" id="KW-1185">Reference proteome</keyword>
<accession>A0A1T4XLV9</accession>
<gene>
    <name evidence="3" type="ORF">SAMN02745704_02211</name>
</gene>
<dbReference type="OrthoDB" id="9855182at2"/>
<keyword evidence="2" id="KW-0472">Membrane</keyword>
<keyword evidence="2" id="KW-0812">Transmembrane</keyword>
<feature type="transmembrane region" description="Helical" evidence="2">
    <location>
        <begin position="54"/>
        <end position="71"/>
    </location>
</feature>
<reference evidence="3 4" key="1">
    <citation type="submission" date="2017-02" db="EMBL/GenBank/DDBJ databases">
        <authorList>
            <person name="Peterson S.W."/>
        </authorList>
    </citation>
    <scope>NUCLEOTIDE SEQUENCE [LARGE SCALE GENOMIC DNA]</scope>
    <source>
        <strain evidence="3 4">DSM 16080</strain>
    </source>
</reference>
<organism evidence="3 4">
    <name type="scientific">Paucidesulfovibrio gracilis DSM 16080</name>
    <dbReference type="NCBI Taxonomy" id="1121449"/>
    <lineage>
        <taxon>Bacteria</taxon>
        <taxon>Pseudomonadati</taxon>
        <taxon>Thermodesulfobacteriota</taxon>
        <taxon>Desulfovibrionia</taxon>
        <taxon>Desulfovibrionales</taxon>
        <taxon>Desulfovibrionaceae</taxon>
        <taxon>Paucidesulfovibrio</taxon>
    </lineage>
</organism>
<dbReference type="RefSeq" id="WP_078717760.1">
    <property type="nucleotide sequence ID" value="NZ_FUYC01000012.1"/>
</dbReference>
<dbReference type="STRING" id="1121449.SAMN02745704_02211"/>
<feature type="transmembrane region" description="Helical" evidence="2">
    <location>
        <begin position="12"/>
        <end position="34"/>
    </location>
</feature>